<dbReference type="Proteomes" id="UP001255856">
    <property type="component" value="Unassembled WGS sequence"/>
</dbReference>
<comment type="caution">
    <text evidence="1">The sequence shown here is derived from an EMBL/GenBank/DDBJ whole genome shotgun (WGS) entry which is preliminary data.</text>
</comment>
<organism evidence="1 2">
    <name type="scientific">Prototheca wickerhamii</name>
    <dbReference type="NCBI Taxonomy" id="3111"/>
    <lineage>
        <taxon>Eukaryota</taxon>
        <taxon>Viridiplantae</taxon>
        <taxon>Chlorophyta</taxon>
        <taxon>core chlorophytes</taxon>
        <taxon>Trebouxiophyceae</taxon>
        <taxon>Chlorellales</taxon>
        <taxon>Chlorellaceae</taxon>
        <taxon>Prototheca</taxon>
    </lineage>
</organism>
<dbReference type="AlphaFoldDB" id="A0AAD9IHF6"/>
<proteinExistence type="predicted"/>
<evidence type="ECO:0000313" key="1">
    <source>
        <dbReference type="EMBL" id="KAK2076700.1"/>
    </source>
</evidence>
<dbReference type="Gene3D" id="2.60.120.260">
    <property type="entry name" value="Galactose-binding domain-like"/>
    <property type="match status" value="1"/>
</dbReference>
<accession>A0AAD9IHF6</accession>
<keyword evidence="2" id="KW-1185">Reference proteome</keyword>
<protein>
    <submittedName>
        <fullName evidence="1">Uncharacterized protein</fullName>
    </submittedName>
</protein>
<evidence type="ECO:0000313" key="2">
    <source>
        <dbReference type="Proteomes" id="UP001255856"/>
    </source>
</evidence>
<reference evidence="1" key="1">
    <citation type="submission" date="2021-01" db="EMBL/GenBank/DDBJ databases">
        <authorList>
            <person name="Eckstrom K.M.E."/>
        </authorList>
    </citation>
    <scope>NUCLEOTIDE SEQUENCE</scope>
    <source>
        <strain evidence="1">UVCC 0001</strain>
    </source>
</reference>
<gene>
    <name evidence="1" type="ORF">QBZ16_005460</name>
</gene>
<sequence>MDYIKVSPAFDLEDLSVTLSVAYPDVQKLKISLMAQPPTDSMDSLPSSSRTILLKMSGVGGRGSLLQKTSFNDSASIGLPEDQTHQPFTGTYIPTQRLGFMHEGGDGTLASQGGSQGTWILRVEDPTLNGTKGDIALNGWTLRLCGKEAPVETIVDTTVGMTATVQSASLSSPTPSPAADQPSLRGAYATYADSAFGDCQDAACEAAKQKIWKGALFAVHAAAAMDGLKQSNHDLEFLVTKLRDFLPGDNPRLLAYINWLQSNQDRFDELVSSIREAIGADSQPSALEQAYTNLFNGLSKLPDIEDQSQKFMKDLKKWFTL</sequence>
<dbReference type="EMBL" id="JASFZW010000009">
    <property type="protein sequence ID" value="KAK2076700.1"/>
    <property type="molecule type" value="Genomic_DNA"/>
</dbReference>
<name>A0AAD9IHF6_PROWI</name>